<keyword evidence="8" id="KW-0223">Dioxygenase</keyword>
<comment type="similarity">
    <text evidence="1 5">Belongs to the iron/ascorbate-dependent oxidoreductase family.</text>
</comment>
<dbReference type="PANTHER" id="PTHR10209:SF886">
    <property type="entry name" value="UPF0676 PROTEIN C1494.01"/>
    <property type="match status" value="1"/>
</dbReference>
<reference evidence="8 9" key="1">
    <citation type="submission" date="2020-08" db="EMBL/GenBank/DDBJ databases">
        <title>Functional genomics of gut bacteria from endangered species of beetles.</title>
        <authorList>
            <person name="Carlos-Shanley C."/>
        </authorList>
    </citation>
    <scope>NUCLEOTIDE SEQUENCE [LARGE SCALE GENOMIC DNA]</scope>
    <source>
        <strain evidence="8 9">S00198</strain>
    </source>
</reference>
<evidence type="ECO:0000256" key="1">
    <source>
        <dbReference type="ARBA" id="ARBA00008056"/>
    </source>
</evidence>
<dbReference type="SUPFAM" id="SSF51197">
    <property type="entry name" value="Clavaminate synthase-like"/>
    <property type="match status" value="1"/>
</dbReference>
<evidence type="ECO:0000256" key="2">
    <source>
        <dbReference type="ARBA" id="ARBA00022723"/>
    </source>
</evidence>
<dbReference type="AlphaFoldDB" id="A0A7X0PCP1"/>
<feature type="region of interest" description="Disordered" evidence="6">
    <location>
        <begin position="115"/>
        <end position="136"/>
    </location>
</feature>
<feature type="domain" description="Fe2OG dioxygenase" evidence="7">
    <location>
        <begin position="196"/>
        <end position="310"/>
    </location>
</feature>
<dbReference type="GO" id="GO:0051213">
    <property type="term" value="F:dioxygenase activity"/>
    <property type="evidence" value="ECO:0007669"/>
    <property type="project" value="UniProtKB-KW"/>
</dbReference>
<dbReference type="InterPro" id="IPR005123">
    <property type="entry name" value="Oxoglu/Fe-dep_dioxygenase_dom"/>
</dbReference>
<accession>A0A7X0PCP1</accession>
<evidence type="ECO:0000313" key="8">
    <source>
        <dbReference type="EMBL" id="MBB6559495.1"/>
    </source>
</evidence>
<dbReference type="Pfam" id="PF14226">
    <property type="entry name" value="DIOX_N"/>
    <property type="match status" value="1"/>
</dbReference>
<organism evidence="8 9">
    <name type="scientific">Acidovorax soli</name>
    <dbReference type="NCBI Taxonomy" id="592050"/>
    <lineage>
        <taxon>Bacteria</taxon>
        <taxon>Pseudomonadati</taxon>
        <taxon>Pseudomonadota</taxon>
        <taxon>Betaproteobacteria</taxon>
        <taxon>Burkholderiales</taxon>
        <taxon>Comamonadaceae</taxon>
        <taxon>Acidovorax</taxon>
    </lineage>
</organism>
<dbReference type="InterPro" id="IPR027443">
    <property type="entry name" value="IPNS-like_sf"/>
</dbReference>
<name>A0A7X0PCP1_9BURK</name>
<keyword evidence="3 5" id="KW-0560">Oxidoreductase</keyword>
<proteinExistence type="inferred from homology"/>
<evidence type="ECO:0000259" key="7">
    <source>
        <dbReference type="PROSITE" id="PS51471"/>
    </source>
</evidence>
<keyword evidence="2 5" id="KW-0479">Metal-binding</keyword>
<keyword evidence="9" id="KW-1185">Reference proteome</keyword>
<evidence type="ECO:0000256" key="5">
    <source>
        <dbReference type="RuleBase" id="RU003682"/>
    </source>
</evidence>
<dbReference type="Gene3D" id="2.60.120.330">
    <property type="entry name" value="B-lactam Antibiotic, Isopenicillin N Synthase, Chain"/>
    <property type="match status" value="1"/>
</dbReference>
<evidence type="ECO:0000256" key="4">
    <source>
        <dbReference type="ARBA" id="ARBA00023004"/>
    </source>
</evidence>
<dbReference type="RefSeq" id="WP_409362542.1">
    <property type="nucleotide sequence ID" value="NZ_JACHLK010000003.1"/>
</dbReference>
<evidence type="ECO:0000313" key="9">
    <source>
        <dbReference type="Proteomes" id="UP000575083"/>
    </source>
</evidence>
<gene>
    <name evidence="8" type="ORF">HNP48_002162</name>
</gene>
<evidence type="ECO:0000256" key="3">
    <source>
        <dbReference type="ARBA" id="ARBA00023002"/>
    </source>
</evidence>
<dbReference type="EMBL" id="JACHLK010000003">
    <property type="protein sequence ID" value="MBB6559495.1"/>
    <property type="molecule type" value="Genomic_DNA"/>
</dbReference>
<protein>
    <submittedName>
        <fullName evidence="8">Isopenicillin N synthase-like dioxygenase</fullName>
    </submittedName>
</protein>
<dbReference type="InterPro" id="IPR026992">
    <property type="entry name" value="DIOX_N"/>
</dbReference>
<dbReference type="PROSITE" id="PS51471">
    <property type="entry name" value="FE2OG_OXY"/>
    <property type="match status" value="1"/>
</dbReference>
<dbReference type="PANTHER" id="PTHR10209">
    <property type="entry name" value="OXIDOREDUCTASE, 2OG-FE II OXYGENASE FAMILY PROTEIN"/>
    <property type="match status" value="1"/>
</dbReference>
<dbReference type="InterPro" id="IPR044861">
    <property type="entry name" value="IPNS-like_FE2OG_OXY"/>
</dbReference>
<dbReference type="GO" id="GO:0046872">
    <property type="term" value="F:metal ion binding"/>
    <property type="evidence" value="ECO:0007669"/>
    <property type="project" value="UniProtKB-KW"/>
</dbReference>
<sequence>MQTTAANPATPVYEPTVAPDVLGELEKESRMGGAMDGETSTREVRRIDISNFDARKQEIAEQLWAASVDIGFFQVTNHGIPIEDIRAAFARAEAFFDQPKDTKAQWPLSRNSGWEHKAQIRPSTRTPDQKESYQVTRPRMEGLWPTEAELPGFQAATLAFERQCWEVGMRLLSCFAYKLGFDADFFTRAHQPDLPTYQSTLRMLHYFAVDPALKDELGLWRAGAHTDFDCLTLLFQRPGQGGLQVLPGKEAEGRQWTSVEPAEGVITCNIGDMLMRWSDDQLPSNFHRVRNPQPHEYQGARYSLAFFCQANEDAVIEGPAKKYPPITGAEYLRQRISANFSNKY</sequence>
<comment type="caution">
    <text evidence="8">The sequence shown here is derived from an EMBL/GenBank/DDBJ whole genome shotgun (WGS) entry which is preliminary data.</text>
</comment>
<keyword evidence="4 5" id="KW-0408">Iron</keyword>
<dbReference type="Proteomes" id="UP000575083">
    <property type="component" value="Unassembled WGS sequence"/>
</dbReference>
<dbReference type="Pfam" id="PF03171">
    <property type="entry name" value="2OG-FeII_Oxy"/>
    <property type="match status" value="1"/>
</dbReference>
<evidence type="ECO:0000256" key="6">
    <source>
        <dbReference type="SAM" id="MobiDB-lite"/>
    </source>
</evidence>